<dbReference type="OMA" id="LPIWGSP"/>
<comment type="caution">
    <text evidence="2">The sequence shown here is derived from an EMBL/GenBank/DDBJ whole genome shotgun (WGS) entry which is preliminary data.</text>
</comment>
<accession>A0A2P6S5V2</accession>
<feature type="region of interest" description="Disordered" evidence="1">
    <location>
        <begin position="28"/>
        <end position="55"/>
    </location>
</feature>
<sequence>MESTSSAAWQNDDVWELRRDDDGFVYKRKKRRRLDDDPAPPPPSSAADLPDDTEARRREWREKALLKLKTQYTAEIEHWELLSNRLKEMEEKTSQIQRRRLEQRERDQTASFDGSGVERNQCLESVLDELLLQAEAQESIIADVSSLCDTVEAMCRTEEEDVAQSLIDLPIWGSPRELMRSLCDG</sequence>
<organism evidence="2 3">
    <name type="scientific">Rosa chinensis</name>
    <name type="common">China rose</name>
    <dbReference type="NCBI Taxonomy" id="74649"/>
    <lineage>
        <taxon>Eukaryota</taxon>
        <taxon>Viridiplantae</taxon>
        <taxon>Streptophyta</taxon>
        <taxon>Embryophyta</taxon>
        <taxon>Tracheophyta</taxon>
        <taxon>Spermatophyta</taxon>
        <taxon>Magnoliopsida</taxon>
        <taxon>eudicotyledons</taxon>
        <taxon>Gunneridae</taxon>
        <taxon>Pentapetalae</taxon>
        <taxon>rosids</taxon>
        <taxon>fabids</taxon>
        <taxon>Rosales</taxon>
        <taxon>Rosaceae</taxon>
        <taxon>Rosoideae</taxon>
        <taxon>Rosoideae incertae sedis</taxon>
        <taxon>Rosa</taxon>
    </lineage>
</organism>
<dbReference type="PANTHER" id="PTHR35737">
    <property type="entry name" value="CRYPTIC LOCI REGULATOR"/>
    <property type="match status" value="1"/>
</dbReference>
<keyword evidence="3" id="KW-1185">Reference proteome</keyword>
<gene>
    <name evidence="2" type="ORF">RchiOBHm_Chr2g0173291</name>
</gene>
<dbReference type="EMBL" id="PDCK01000040">
    <property type="protein sequence ID" value="PRQ54052.1"/>
    <property type="molecule type" value="Genomic_DNA"/>
</dbReference>
<dbReference type="PANTHER" id="PTHR35737:SF1">
    <property type="entry name" value="CRYPTIC LOCI REGULATOR"/>
    <property type="match status" value="1"/>
</dbReference>
<dbReference type="OrthoDB" id="1930051at2759"/>
<dbReference type="Proteomes" id="UP000238479">
    <property type="component" value="Chromosome 2"/>
</dbReference>
<dbReference type="AlphaFoldDB" id="A0A2P6S5V2"/>
<dbReference type="Gramene" id="PRQ54052">
    <property type="protein sequence ID" value="PRQ54052"/>
    <property type="gene ID" value="RchiOBHm_Chr2g0173291"/>
</dbReference>
<evidence type="ECO:0000313" key="2">
    <source>
        <dbReference type="EMBL" id="PRQ54052.1"/>
    </source>
</evidence>
<dbReference type="STRING" id="74649.A0A2P6S5V2"/>
<protein>
    <submittedName>
        <fullName evidence="2">Uncharacterized protein</fullName>
    </submittedName>
</protein>
<proteinExistence type="predicted"/>
<evidence type="ECO:0000256" key="1">
    <source>
        <dbReference type="SAM" id="MobiDB-lite"/>
    </source>
</evidence>
<reference evidence="2 3" key="1">
    <citation type="journal article" date="2018" name="Nat. Genet.">
        <title>The Rosa genome provides new insights in the design of modern roses.</title>
        <authorList>
            <person name="Bendahmane M."/>
        </authorList>
    </citation>
    <scope>NUCLEOTIDE SEQUENCE [LARGE SCALE GENOMIC DNA]</scope>
    <source>
        <strain evidence="3">cv. Old Blush</strain>
    </source>
</reference>
<name>A0A2P6S5V2_ROSCH</name>
<evidence type="ECO:0000313" key="3">
    <source>
        <dbReference type="Proteomes" id="UP000238479"/>
    </source>
</evidence>